<dbReference type="InterPro" id="IPR017665">
    <property type="entry name" value="Guanylate_kinase"/>
</dbReference>
<dbReference type="FunFam" id="3.40.50.300:FF:000855">
    <property type="entry name" value="Guanylate kinase"/>
    <property type="match status" value="1"/>
</dbReference>
<dbReference type="HAMAP" id="MF_00328">
    <property type="entry name" value="Guanylate_kinase"/>
    <property type="match status" value="1"/>
</dbReference>
<reference evidence="16" key="3">
    <citation type="submission" date="2016-11" db="EMBL/GenBank/DDBJ databases">
        <authorList>
            <person name="Varghese N."/>
            <person name="Submissions S."/>
        </authorList>
    </citation>
    <scope>NUCLEOTIDE SEQUENCE</scope>
    <source>
        <strain evidence="16">DSM 1682</strain>
    </source>
</reference>
<dbReference type="SMART" id="SM00072">
    <property type="entry name" value="GuKc"/>
    <property type="match status" value="1"/>
</dbReference>
<evidence type="ECO:0000256" key="6">
    <source>
        <dbReference type="ARBA" id="ARBA00022490"/>
    </source>
</evidence>
<dbReference type="PROSITE" id="PS00856">
    <property type="entry name" value="GUANYLATE_KINASE_1"/>
    <property type="match status" value="1"/>
</dbReference>
<keyword evidence="9 13" id="KW-0418">Kinase</keyword>
<evidence type="ECO:0000313" key="17">
    <source>
        <dbReference type="Proteomes" id="UP000068026"/>
    </source>
</evidence>
<dbReference type="PROSITE" id="PS50052">
    <property type="entry name" value="GUANYLATE_KINASE_2"/>
    <property type="match status" value="1"/>
</dbReference>
<keyword evidence="8 13" id="KW-0547">Nucleotide-binding</keyword>
<name>A0A0X8VD75_ANAPI</name>
<dbReference type="InterPro" id="IPR008144">
    <property type="entry name" value="Guanylate_kin-like_dom"/>
</dbReference>
<feature type="domain" description="Guanylate kinase-like" evidence="14">
    <location>
        <begin position="5"/>
        <end position="182"/>
    </location>
</feature>
<comment type="subcellular location">
    <subcellularLocation>
        <location evidence="2 13">Cytoplasm</location>
    </subcellularLocation>
</comment>
<evidence type="ECO:0000256" key="7">
    <source>
        <dbReference type="ARBA" id="ARBA00022679"/>
    </source>
</evidence>
<keyword evidence="7 13" id="KW-0808">Transferase</keyword>
<dbReference type="Gene3D" id="3.40.50.300">
    <property type="entry name" value="P-loop containing nucleotide triphosphate hydrolases"/>
    <property type="match status" value="1"/>
</dbReference>
<dbReference type="AlphaFoldDB" id="A0A0X8VD75"/>
<evidence type="ECO:0000313" key="16">
    <source>
        <dbReference type="EMBL" id="SHF04325.1"/>
    </source>
</evidence>
<keyword evidence="17" id="KW-1185">Reference proteome</keyword>
<evidence type="ECO:0000256" key="12">
    <source>
        <dbReference type="ARBA" id="ARBA00048594"/>
    </source>
</evidence>
<dbReference type="CDD" id="cd00071">
    <property type="entry name" value="GMPK"/>
    <property type="match status" value="1"/>
</dbReference>
<dbReference type="FunFam" id="3.30.63.10:FF:000002">
    <property type="entry name" value="Guanylate kinase 1"/>
    <property type="match status" value="1"/>
</dbReference>
<keyword evidence="6 13" id="KW-0963">Cytoplasm</keyword>
<reference evidence="15 17" key="1">
    <citation type="journal article" date="2016" name="Genome Announc.">
        <title>Complete Genome Sequence of the Amino Acid-Fermenting Clostridium propionicum X2 (DSM 1682).</title>
        <authorList>
            <person name="Poehlein A."/>
            <person name="Schlien K."/>
            <person name="Chowdhury N.P."/>
            <person name="Gottschalk G."/>
            <person name="Buckel W."/>
            <person name="Daniel R."/>
        </authorList>
    </citation>
    <scope>NUCLEOTIDE SEQUENCE [LARGE SCALE GENOMIC DNA]</scope>
    <source>
        <strain evidence="15 17">X2</strain>
    </source>
</reference>
<gene>
    <name evidence="13 15" type="primary">gmk</name>
    <name evidence="15" type="ORF">CPRO_22920</name>
    <name evidence="16" type="ORF">SAMN02745151_02604</name>
</gene>
<keyword evidence="10 13" id="KW-0067">ATP-binding</keyword>
<dbReference type="InterPro" id="IPR008145">
    <property type="entry name" value="GK/Ca_channel_bsu"/>
</dbReference>
<reference evidence="17" key="2">
    <citation type="submission" date="2016-01" db="EMBL/GenBank/DDBJ databases">
        <authorList>
            <person name="Poehlein A."/>
            <person name="Schlien K."/>
            <person name="Gottschalk G."/>
            <person name="Buckel W."/>
            <person name="Daniel R."/>
        </authorList>
    </citation>
    <scope>NUCLEOTIDE SEQUENCE [LARGE SCALE GENOMIC DNA]</scope>
    <source>
        <strain evidence="17">X2</strain>
    </source>
</reference>
<dbReference type="Proteomes" id="UP000068026">
    <property type="component" value="Chromosome"/>
</dbReference>
<organism evidence="16 18">
    <name type="scientific">Anaerotignum propionicum DSM 1682</name>
    <dbReference type="NCBI Taxonomy" id="991789"/>
    <lineage>
        <taxon>Bacteria</taxon>
        <taxon>Bacillati</taxon>
        <taxon>Bacillota</taxon>
        <taxon>Clostridia</taxon>
        <taxon>Lachnospirales</taxon>
        <taxon>Anaerotignaceae</taxon>
        <taxon>Anaerotignum</taxon>
    </lineage>
</organism>
<evidence type="ECO:0000256" key="13">
    <source>
        <dbReference type="HAMAP-Rule" id="MF_00328"/>
    </source>
</evidence>
<dbReference type="EMBL" id="FQUA01000014">
    <property type="protein sequence ID" value="SHF04325.1"/>
    <property type="molecule type" value="Genomic_DNA"/>
</dbReference>
<dbReference type="RefSeq" id="WP_066051752.1">
    <property type="nucleotide sequence ID" value="NZ_CP014223.1"/>
</dbReference>
<feature type="binding site" evidence="13">
    <location>
        <begin position="12"/>
        <end position="19"/>
    </location>
    <ligand>
        <name>ATP</name>
        <dbReference type="ChEBI" id="CHEBI:30616"/>
    </ligand>
</feature>
<dbReference type="GO" id="GO:0005829">
    <property type="term" value="C:cytosol"/>
    <property type="evidence" value="ECO:0007669"/>
    <property type="project" value="TreeGrafter"/>
</dbReference>
<evidence type="ECO:0000256" key="8">
    <source>
        <dbReference type="ARBA" id="ARBA00022741"/>
    </source>
</evidence>
<evidence type="ECO:0000256" key="5">
    <source>
        <dbReference type="ARBA" id="ARBA00016296"/>
    </source>
</evidence>
<evidence type="ECO:0000259" key="14">
    <source>
        <dbReference type="PROSITE" id="PS50052"/>
    </source>
</evidence>
<dbReference type="GO" id="GO:0005524">
    <property type="term" value="F:ATP binding"/>
    <property type="evidence" value="ECO:0007669"/>
    <property type="project" value="UniProtKB-UniRule"/>
</dbReference>
<dbReference type="KEGG" id="cpro:CPRO_22920"/>
<evidence type="ECO:0000256" key="11">
    <source>
        <dbReference type="ARBA" id="ARBA00030128"/>
    </source>
</evidence>
<accession>A0A0X8VD75</accession>
<sequence length="202" mass="23342">MKKQGVLLIISGPSGSGKGTVVEQLCKRDNFSLSISATTRTPRDYEIDGVHYFFHTREEFLRMQEHKELLEWAEFCGNYYGTPRKYVVEQLAQGKNVILEIEVQGALQIKKIYPDGVLVFLMPPNLEELGRRLTNRGTEDKDTINRRIHRALEEMELAQEYDYVVINDTVEEATEDLLVIVQAERMKCSRNPNIKKIFKGEM</sequence>
<evidence type="ECO:0000256" key="9">
    <source>
        <dbReference type="ARBA" id="ARBA00022777"/>
    </source>
</evidence>
<comment type="similarity">
    <text evidence="3 13">Belongs to the guanylate kinase family.</text>
</comment>
<comment type="catalytic activity">
    <reaction evidence="12 13">
        <text>GMP + ATP = GDP + ADP</text>
        <dbReference type="Rhea" id="RHEA:20780"/>
        <dbReference type="ChEBI" id="CHEBI:30616"/>
        <dbReference type="ChEBI" id="CHEBI:58115"/>
        <dbReference type="ChEBI" id="CHEBI:58189"/>
        <dbReference type="ChEBI" id="CHEBI:456216"/>
        <dbReference type="EC" id="2.7.4.8"/>
    </reaction>
</comment>
<dbReference type="PANTHER" id="PTHR23117">
    <property type="entry name" value="GUANYLATE KINASE-RELATED"/>
    <property type="match status" value="1"/>
</dbReference>
<dbReference type="GO" id="GO:0004385">
    <property type="term" value="F:GMP kinase activity"/>
    <property type="evidence" value="ECO:0007669"/>
    <property type="project" value="UniProtKB-UniRule"/>
</dbReference>
<dbReference type="EMBL" id="CP014223">
    <property type="protein sequence ID" value="AMJ41859.1"/>
    <property type="molecule type" value="Genomic_DNA"/>
</dbReference>
<dbReference type="Pfam" id="PF00625">
    <property type="entry name" value="Guanylate_kin"/>
    <property type="match status" value="1"/>
</dbReference>
<protein>
    <recommendedName>
        <fullName evidence="5 13">Guanylate kinase</fullName>
        <ecNumber evidence="4 13">2.7.4.8</ecNumber>
    </recommendedName>
    <alternativeName>
        <fullName evidence="11 13">GMP kinase</fullName>
    </alternativeName>
</protein>
<dbReference type="InterPro" id="IPR020590">
    <property type="entry name" value="Guanylate_kinase_CS"/>
</dbReference>
<evidence type="ECO:0000256" key="1">
    <source>
        <dbReference type="ARBA" id="ARBA00003531"/>
    </source>
</evidence>
<proteinExistence type="inferred from homology"/>
<dbReference type="Proteomes" id="UP000184204">
    <property type="component" value="Unassembled WGS sequence"/>
</dbReference>
<evidence type="ECO:0000256" key="4">
    <source>
        <dbReference type="ARBA" id="ARBA00012961"/>
    </source>
</evidence>
<evidence type="ECO:0000313" key="18">
    <source>
        <dbReference type="Proteomes" id="UP000184204"/>
    </source>
</evidence>
<evidence type="ECO:0000256" key="3">
    <source>
        <dbReference type="ARBA" id="ARBA00005790"/>
    </source>
</evidence>
<dbReference type="SUPFAM" id="SSF52540">
    <property type="entry name" value="P-loop containing nucleoside triphosphate hydrolases"/>
    <property type="match status" value="1"/>
</dbReference>
<evidence type="ECO:0000256" key="10">
    <source>
        <dbReference type="ARBA" id="ARBA00022840"/>
    </source>
</evidence>
<dbReference type="Gene3D" id="3.30.63.10">
    <property type="entry name" value="Guanylate Kinase phosphate binding domain"/>
    <property type="match status" value="1"/>
</dbReference>
<dbReference type="PANTHER" id="PTHR23117:SF13">
    <property type="entry name" value="GUANYLATE KINASE"/>
    <property type="match status" value="1"/>
</dbReference>
<evidence type="ECO:0000256" key="2">
    <source>
        <dbReference type="ARBA" id="ARBA00004496"/>
    </source>
</evidence>
<dbReference type="OrthoDB" id="9808150at2"/>
<dbReference type="NCBIfam" id="TIGR03263">
    <property type="entry name" value="guanyl_kin"/>
    <property type="match status" value="1"/>
</dbReference>
<dbReference type="InterPro" id="IPR027417">
    <property type="entry name" value="P-loop_NTPase"/>
</dbReference>
<comment type="function">
    <text evidence="1 13">Essential for recycling GMP and indirectly, cGMP.</text>
</comment>
<dbReference type="EC" id="2.7.4.8" evidence="4 13"/>
<evidence type="ECO:0000313" key="15">
    <source>
        <dbReference type="EMBL" id="AMJ41859.1"/>
    </source>
</evidence>
<reference evidence="18" key="4">
    <citation type="submission" date="2016-11" db="EMBL/GenBank/DDBJ databases">
        <authorList>
            <person name="Jaros S."/>
            <person name="Januszkiewicz K."/>
            <person name="Wedrychowicz H."/>
        </authorList>
    </citation>
    <scope>NUCLEOTIDE SEQUENCE [LARGE SCALE GENOMIC DNA]</scope>
    <source>
        <strain evidence="18">DSM 1682</strain>
    </source>
</reference>